<proteinExistence type="predicted"/>
<dbReference type="Proteomes" id="UP000789525">
    <property type="component" value="Unassembled WGS sequence"/>
</dbReference>
<dbReference type="EMBL" id="CAJVPT010004033">
    <property type="protein sequence ID" value="CAG8503517.1"/>
    <property type="molecule type" value="Genomic_DNA"/>
</dbReference>
<evidence type="ECO:0000313" key="2">
    <source>
        <dbReference type="Proteomes" id="UP000789525"/>
    </source>
</evidence>
<sequence>MIVDVAILATTFPHKRKLHFWAKNSLFANKYTRPVLVSGGVVPVDRTTKNNQLLFDATFEAALEYSARLSKQELIGEEEDARKKKGISRPVIVLPCGITYVQKSKYRSTVMIVYGPPIRMEPYDKDFEKDNRATVKRLTKDIESAMEKLTVNAPDWKTYNAATMTRLLLFSDDKNISLDDFVQVTQSLINFYANSNSEEKIATSKTLLDKYKTSLDMLQLSDADVARYDKHGISKLRALCTFLYESLKFFIQLPFFLPALFFHWPIYVLGKVSVKFEKYEESMAQNKIMLGLVWLMISYTILFFMVWTMLFYTPLGLVLAAGAVFIFAWYHVALVDRQVKKLASAL</sequence>
<organism evidence="1 2">
    <name type="scientific">Acaulospora colombiana</name>
    <dbReference type="NCBI Taxonomy" id="27376"/>
    <lineage>
        <taxon>Eukaryota</taxon>
        <taxon>Fungi</taxon>
        <taxon>Fungi incertae sedis</taxon>
        <taxon>Mucoromycota</taxon>
        <taxon>Glomeromycotina</taxon>
        <taxon>Glomeromycetes</taxon>
        <taxon>Diversisporales</taxon>
        <taxon>Acaulosporaceae</taxon>
        <taxon>Acaulospora</taxon>
    </lineage>
</organism>
<reference evidence="1" key="1">
    <citation type="submission" date="2021-06" db="EMBL/GenBank/DDBJ databases">
        <authorList>
            <person name="Kallberg Y."/>
            <person name="Tangrot J."/>
            <person name="Rosling A."/>
        </authorList>
    </citation>
    <scope>NUCLEOTIDE SEQUENCE</scope>
    <source>
        <strain evidence="1">CL356</strain>
    </source>
</reference>
<keyword evidence="2" id="KW-1185">Reference proteome</keyword>
<comment type="caution">
    <text evidence="1">The sequence shown here is derived from an EMBL/GenBank/DDBJ whole genome shotgun (WGS) entry which is preliminary data.</text>
</comment>
<name>A0ACA9L1K4_9GLOM</name>
<accession>A0ACA9L1K4</accession>
<evidence type="ECO:0000313" key="1">
    <source>
        <dbReference type="EMBL" id="CAG8503517.1"/>
    </source>
</evidence>
<gene>
    <name evidence="1" type="ORF">ACOLOM_LOCUS2906</name>
</gene>
<protein>
    <submittedName>
        <fullName evidence="1">1638_t:CDS:1</fullName>
    </submittedName>
</protein>